<dbReference type="GO" id="GO:0046872">
    <property type="term" value="F:metal ion binding"/>
    <property type="evidence" value="ECO:0007669"/>
    <property type="project" value="UniProtKB-KW"/>
</dbReference>
<dbReference type="InterPro" id="IPR008972">
    <property type="entry name" value="Cupredoxin"/>
</dbReference>
<accession>A0A314L6U6</accession>
<evidence type="ECO:0000256" key="4">
    <source>
        <dbReference type="SAM" id="SignalP"/>
    </source>
</evidence>
<dbReference type="PANTHER" id="PTHR33021">
    <property type="entry name" value="BLUE COPPER PROTEIN"/>
    <property type="match status" value="1"/>
</dbReference>
<name>A0A314L6U6_NICAT</name>
<proteinExistence type="predicted"/>
<dbReference type="GeneID" id="109241575"/>
<sequence length="195" mass="21489">MALFRKAMMFLLVVIMTIIGSTMAEVYEVGDSAGWDFNVDYNQWVSSKKFKLGDSLVFNYNPRLHNVMQVDSNDYNACTDNHPIVIYNTGSDTLTLETPGDYFFLCGFPGHCASGLKFHIKISTPFTPPAAPRNSSSGSSPPARSSSTFTPPNNGDPWLPGFQPNKPKSSAYNSSKWSPMSMLLLATSLFLGMVY</sequence>
<dbReference type="InterPro" id="IPR003245">
    <property type="entry name" value="Phytocyanin_dom"/>
</dbReference>
<dbReference type="OrthoDB" id="1933492at2759"/>
<dbReference type="GO" id="GO:0009055">
    <property type="term" value="F:electron transfer activity"/>
    <property type="evidence" value="ECO:0007669"/>
    <property type="project" value="InterPro"/>
</dbReference>
<evidence type="ECO:0000313" key="7">
    <source>
        <dbReference type="Proteomes" id="UP000187609"/>
    </source>
</evidence>
<evidence type="ECO:0000313" key="6">
    <source>
        <dbReference type="EMBL" id="OIT36817.1"/>
    </source>
</evidence>
<dbReference type="PANTHER" id="PTHR33021:SF179">
    <property type="entry name" value="OS09G0541100 PROTEIN"/>
    <property type="match status" value="1"/>
</dbReference>
<keyword evidence="1" id="KW-0479">Metal-binding</keyword>
<feature type="signal peptide" evidence="4">
    <location>
        <begin position="1"/>
        <end position="24"/>
    </location>
</feature>
<comment type="caution">
    <text evidence="6">The sequence shown here is derived from an EMBL/GenBank/DDBJ whole genome shotgun (WGS) entry which is preliminary data.</text>
</comment>
<evidence type="ECO:0000256" key="2">
    <source>
        <dbReference type="ARBA" id="ARBA00023180"/>
    </source>
</evidence>
<dbReference type="Pfam" id="PF02298">
    <property type="entry name" value="Cu_bind_like"/>
    <property type="match status" value="1"/>
</dbReference>
<evidence type="ECO:0000256" key="1">
    <source>
        <dbReference type="ARBA" id="ARBA00022723"/>
    </source>
</evidence>
<feature type="chain" id="PRO_5016347163" evidence="4">
    <location>
        <begin position="25"/>
        <end position="195"/>
    </location>
</feature>
<dbReference type="FunFam" id="2.60.40.420:FF:000003">
    <property type="entry name" value="Blue copper"/>
    <property type="match status" value="1"/>
</dbReference>
<dbReference type="SUPFAM" id="SSF49503">
    <property type="entry name" value="Cupredoxins"/>
    <property type="match status" value="1"/>
</dbReference>
<dbReference type="Proteomes" id="UP000187609">
    <property type="component" value="Unassembled WGS sequence"/>
</dbReference>
<dbReference type="CDD" id="cd04216">
    <property type="entry name" value="Phytocyanin"/>
    <property type="match status" value="1"/>
</dbReference>
<dbReference type="Gramene" id="OIT36817">
    <property type="protein sequence ID" value="OIT36817"/>
    <property type="gene ID" value="A4A49_27503"/>
</dbReference>
<dbReference type="PROSITE" id="PS51485">
    <property type="entry name" value="PHYTOCYANIN"/>
    <property type="match status" value="1"/>
</dbReference>
<dbReference type="AlphaFoldDB" id="A0A314L6U6"/>
<dbReference type="GO" id="GO:0005886">
    <property type="term" value="C:plasma membrane"/>
    <property type="evidence" value="ECO:0007669"/>
    <property type="project" value="TreeGrafter"/>
</dbReference>
<dbReference type="KEGG" id="nau:109241575"/>
<dbReference type="STRING" id="49451.A0A314L6U6"/>
<gene>
    <name evidence="6" type="primary">MAVI_5</name>
    <name evidence="6" type="ORF">A4A49_27503</name>
</gene>
<feature type="compositionally biased region" description="Low complexity" evidence="3">
    <location>
        <begin position="132"/>
        <end position="152"/>
    </location>
</feature>
<feature type="region of interest" description="Disordered" evidence="3">
    <location>
        <begin position="129"/>
        <end position="164"/>
    </location>
</feature>
<evidence type="ECO:0000256" key="3">
    <source>
        <dbReference type="SAM" id="MobiDB-lite"/>
    </source>
</evidence>
<keyword evidence="2" id="KW-0325">Glycoprotein</keyword>
<keyword evidence="4" id="KW-0732">Signal</keyword>
<feature type="domain" description="Phytocyanin" evidence="5">
    <location>
        <begin position="25"/>
        <end position="124"/>
    </location>
</feature>
<dbReference type="SMR" id="A0A314L6U6"/>
<dbReference type="EMBL" id="MJEQ01000387">
    <property type="protein sequence ID" value="OIT36817.1"/>
    <property type="molecule type" value="Genomic_DNA"/>
</dbReference>
<protein>
    <submittedName>
        <fullName evidence="6">Mavicyanin</fullName>
    </submittedName>
</protein>
<evidence type="ECO:0000259" key="5">
    <source>
        <dbReference type="PROSITE" id="PS51485"/>
    </source>
</evidence>
<reference evidence="6" key="1">
    <citation type="submission" date="2016-11" db="EMBL/GenBank/DDBJ databases">
        <title>The genome of Nicotiana attenuata.</title>
        <authorList>
            <person name="Xu S."/>
            <person name="Brockmoeller T."/>
            <person name="Gaquerel E."/>
            <person name="Navarro A."/>
            <person name="Kuhl H."/>
            <person name="Gase K."/>
            <person name="Ling Z."/>
            <person name="Zhou W."/>
            <person name="Kreitzer C."/>
            <person name="Stanke M."/>
            <person name="Tang H."/>
            <person name="Lyons E."/>
            <person name="Pandey P."/>
            <person name="Pandey S.P."/>
            <person name="Timmermann B."/>
            <person name="Baldwin I.T."/>
        </authorList>
    </citation>
    <scope>NUCLEOTIDE SEQUENCE [LARGE SCALE GENOMIC DNA]</scope>
    <source>
        <strain evidence="6">UT</strain>
    </source>
</reference>
<dbReference type="InterPro" id="IPR039391">
    <property type="entry name" value="Phytocyanin-like"/>
</dbReference>
<dbReference type="Gene3D" id="2.60.40.420">
    <property type="entry name" value="Cupredoxins - blue copper proteins"/>
    <property type="match status" value="1"/>
</dbReference>
<organism evidence="6 7">
    <name type="scientific">Nicotiana attenuata</name>
    <name type="common">Coyote tobacco</name>
    <dbReference type="NCBI Taxonomy" id="49451"/>
    <lineage>
        <taxon>Eukaryota</taxon>
        <taxon>Viridiplantae</taxon>
        <taxon>Streptophyta</taxon>
        <taxon>Embryophyta</taxon>
        <taxon>Tracheophyta</taxon>
        <taxon>Spermatophyta</taxon>
        <taxon>Magnoliopsida</taxon>
        <taxon>eudicotyledons</taxon>
        <taxon>Gunneridae</taxon>
        <taxon>Pentapetalae</taxon>
        <taxon>asterids</taxon>
        <taxon>lamiids</taxon>
        <taxon>Solanales</taxon>
        <taxon>Solanaceae</taxon>
        <taxon>Nicotianoideae</taxon>
        <taxon>Nicotianeae</taxon>
        <taxon>Nicotiana</taxon>
    </lineage>
</organism>
<keyword evidence="7" id="KW-1185">Reference proteome</keyword>